<accession>A0A2V4MU22</accession>
<dbReference type="EMBL" id="QFVT01000005">
    <property type="protein sequence ID" value="PYC47718.1"/>
    <property type="molecule type" value="Genomic_DNA"/>
</dbReference>
<organism evidence="1 2">
    <name type="scientific">Litorivita pollutaquae</name>
    <dbReference type="NCBI Taxonomy" id="2200892"/>
    <lineage>
        <taxon>Bacteria</taxon>
        <taxon>Pseudomonadati</taxon>
        <taxon>Pseudomonadota</taxon>
        <taxon>Alphaproteobacteria</taxon>
        <taxon>Rhodobacterales</taxon>
        <taxon>Paracoccaceae</taxon>
        <taxon>Litorivita</taxon>
    </lineage>
</organism>
<dbReference type="InterPro" id="IPR042257">
    <property type="entry name" value="DGOK_C"/>
</dbReference>
<dbReference type="RefSeq" id="WP_110796025.1">
    <property type="nucleotide sequence ID" value="NZ_KZ826484.1"/>
</dbReference>
<evidence type="ECO:0000313" key="1">
    <source>
        <dbReference type="EMBL" id="PYC47718.1"/>
    </source>
</evidence>
<proteinExistence type="predicted"/>
<dbReference type="OrthoDB" id="256574at2"/>
<protein>
    <submittedName>
        <fullName evidence="1">2-dehydro-3-deoxygalactonokinase</fullName>
    </submittedName>
</protein>
<dbReference type="InterPro" id="IPR007729">
    <property type="entry name" value="DGOK"/>
</dbReference>
<keyword evidence="2" id="KW-1185">Reference proteome</keyword>
<keyword evidence="1" id="KW-0808">Transferase</keyword>
<dbReference type="GO" id="GO:0034194">
    <property type="term" value="P:D-galactonate catabolic process"/>
    <property type="evidence" value="ECO:0007669"/>
    <property type="project" value="InterPro"/>
</dbReference>
<sequence>MQSTTSFPEWIGVLRHGSGTFTGWAYRGRSTLGQAAGDTASRLMEHLGVPAKMPAIVADDSAHGLTALPAAILPDAADLTKNPSLNGMEQTAPAAILSPSARLRIAGFLALNPDWDGVVLLVIDGRSHWVHLSAGEAVSMISFLTPMLAANLGAPLGDAAPDIKALTNSQSRPEALAAHLSSADLTGDEAAIAGYLLGAELSASKPYWLGQNLALIADRRSASAYRAALAAQGLTVTETDADAMAQNGFIALHDCLNPVA</sequence>
<dbReference type="GO" id="GO:0008671">
    <property type="term" value="F:2-dehydro-3-deoxygalactonokinase activity"/>
    <property type="evidence" value="ECO:0007669"/>
    <property type="project" value="InterPro"/>
</dbReference>
<name>A0A2V4MU22_9RHOB</name>
<gene>
    <name evidence="1" type="ORF">DI396_09860</name>
</gene>
<evidence type="ECO:0000313" key="2">
    <source>
        <dbReference type="Proteomes" id="UP000248012"/>
    </source>
</evidence>
<dbReference type="Proteomes" id="UP000248012">
    <property type="component" value="Unassembled WGS sequence"/>
</dbReference>
<reference evidence="1 2" key="1">
    <citation type="submission" date="2018-05" db="EMBL/GenBank/DDBJ databases">
        <title>Oceanovita maritima gen. nov., sp. nov., a marine bacterium in the family Rhodobacteraceae isolated from surface seawater of Lundu port Xiamen, China.</title>
        <authorList>
            <person name="Hetharua B.H."/>
            <person name="Min D."/>
            <person name="Liao H."/>
            <person name="Tian Y."/>
        </authorList>
    </citation>
    <scope>NUCLEOTIDE SEQUENCE [LARGE SCALE GENOMIC DNA]</scope>
    <source>
        <strain evidence="1 2">FSX-11</strain>
    </source>
</reference>
<comment type="caution">
    <text evidence="1">The sequence shown here is derived from an EMBL/GenBank/DDBJ whole genome shotgun (WGS) entry which is preliminary data.</text>
</comment>
<keyword evidence="1" id="KW-0418">Kinase</keyword>
<dbReference type="AlphaFoldDB" id="A0A2V4MU22"/>
<dbReference type="Gene3D" id="3.30.420.310">
    <property type="entry name" value="2-keto-3-deoxy-galactonokinase, C-terminal domain"/>
    <property type="match status" value="1"/>
</dbReference>
<dbReference type="Pfam" id="PF05035">
    <property type="entry name" value="DGOK"/>
    <property type="match status" value="1"/>
</dbReference>